<name>A0AAE1AXU9_9GAST</name>
<protein>
    <submittedName>
        <fullName evidence="1">Uncharacterized protein</fullName>
    </submittedName>
</protein>
<gene>
    <name evidence="1" type="ORF">RRG08_058525</name>
</gene>
<feature type="non-terminal residue" evidence="1">
    <location>
        <position position="18"/>
    </location>
</feature>
<sequence length="18" mass="2024">MPFMRDDPVCTPLKSPCS</sequence>
<organism evidence="1 2">
    <name type="scientific">Elysia crispata</name>
    <name type="common">lettuce slug</name>
    <dbReference type="NCBI Taxonomy" id="231223"/>
    <lineage>
        <taxon>Eukaryota</taxon>
        <taxon>Metazoa</taxon>
        <taxon>Spiralia</taxon>
        <taxon>Lophotrochozoa</taxon>
        <taxon>Mollusca</taxon>
        <taxon>Gastropoda</taxon>
        <taxon>Heterobranchia</taxon>
        <taxon>Euthyneura</taxon>
        <taxon>Panpulmonata</taxon>
        <taxon>Sacoglossa</taxon>
        <taxon>Placobranchoidea</taxon>
        <taxon>Plakobranchidae</taxon>
        <taxon>Elysia</taxon>
    </lineage>
</organism>
<dbReference type="AlphaFoldDB" id="A0AAE1AXU9"/>
<reference evidence="1" key="1">
    <citation type="journal article" date="2023" name="G3 (Bethesda)">
        <title>A reference genome for the long-term kleptoplast-retaining sea slug Elysia crispata morphotype clarki.</title>
        <authorList>
            <person name="Eastman K.E."/>
            <person name="Pendleton A.L."/>
            <person name="Shaikh M.A."/>
            <person name="Suttiyut T."/>
            <person name="Ogas R."/>
            <person name="Tomko P."/>
            <person name="Gavelis G."/>
            <person name="Widhalm J.R."/>
            <person name="Wisecaver J.H."/>
        </authorList>
    </citation>
    <scope>NUCLEOTIDE SEQUENCE</scope>
    <source>
        <strain evidence="1">ECLA1</strain>
    </source>
</reference>
<dbReference type="EMBL" id="JAWDGP010000930">
    <property type="protein sequence ID" value="KAK3796103.1"/>
    <property type="molecule type" value="Genomic_DNA"/>
</dbReference>
<evidence type="ECO:0000313" key="1">
    <source>
        <dbReference type="EMBL" id="KAK3796103.1"/>
    </source>
</evidence>
<proteinExistence type="predicted"/>
<keyword evidence="2" id="KW-1185">Reference proteome</keyword>
<accession>A0AAE1AXU9</accession>
<evidence type="ECO:0000313" key="2">
    <source>
        <dbReference type="Proteomes" id="UP001283361"/>
    </source>
</evidence>
<comment type="caution">
    <text evidence="1">The sequence shown here is derived from an EMBL/GenBank/DDBJ whole genome shotgun (WGS) entry which is preliminary data.</text>
</comment>
<dbReference type="Proteomes" id="UP001283361">
    <property type="component" value="Unassembled WGS sequence"/>
</dbReference>